<feature type="compositionally biased region" description="Low complexity" evidence="1">
    <location>
        <begin position="122"/>
        <end position="150"/>
    </location>
</feature>
<evidence type="ECO:0000256" key="1">
    <source>
        <dbReference type="SAM" id="MobiDB-lite"/>
    </source>
</evidence>
<proteinExistence type="predicted"/>
<name>A0A6A4GGH3_9AGAR</name>
<evidence type="ECO:0000313" key="2">
    <source>
        <dbReference type="EMBL" id="KAE9384453.1"/>
    </source>
</evidence>
<feature type="region of interest" description="Disordered" evidence="1">
    <location>
        <begin position="122"/>
        <end position="168"/>
    </location>
</feature>
<dbReference type="Proteomes" id="UP000799118">
    <property type="component" value="Unassembled WGS sequence"/>
</dbReference>
<sequence length="398" mass="43130">MFSVLSSPHHAISKNSKREDELFSTLFSDPTTTINEPSMRSHFKEFDRKLLAGQRPDSLHKRKIFLKVWKDTLQRSNVRVRKGAQVLEGLSKLQVEKLANVQAVVHNIHLAMKTRHAAMRATTSALTATTPSSSQSHPQSAASASFSVLPPDSPRPSPNWPAEASSPHFTADFGAGSSSFTFSSPVSQNAFSSADSRFAETWPATNIAGPSRFDVASVASHLNALSFDASTSSGPHFSHPGCTSEVGSLDVMTPPQDFAHPTMPEAPQVQFPQGASHMSNVSSTNGSTNLWNQSAPVTLPAKRYSPPPYPPPWYPASSVNAQSGYVGPYEGRHFAPGSMQASNGYNGYAPRYGVSTSAPAIVSGYNHQDQGLDDQFEFEAICSQDQDWSETRFNRRGT</sequence>
<keyword evidence="3" id="KW-1185">Reference proteome</keyword>
<organism evidence="2 3">
    <name type="scientific">Gymnopus androsaceus JB14</name>
    <dbReference type="NCBI Taxonomy" id="1447944"/>
    <lineage>
        <taxon>Eukaryota</taxon>
        <taxon>Fungi</taxon>
        <taxon>Dikarya</taxon>
        <taxon>Basidiomycota</taxon>
        <taxon>Agaricomycotina</taxon>
        <taxon>Agaricomycetes</taxon>
        <taxon>Agaricomycetidae</taxon>
        <taxon>Agaricales</taxon>
        <taxon>Marasmiineae</taxon>
        <taxon>Omphalotaceae</taxon>
        <taxon>Gymnopus</taxon>
    </lineage>
</organism>
<accession>A0A6A4GGH3</accession>
<dbReference type="EMBL" id="ML770143">
    <property type="protein sequence ID" value="KAE9384453.1"/>
    <property type="molecule type" value="Genomic_DNA"/>
</dbReference>
<dbReference type="AlphaFoldDB" id="A0A6A4GGH3"/>
<gene>
    <name evidence="2" type="ORF">BT96DRAFT_653554</name>
</gene>
<evidence type="ECO:0000313" key="3">
    <source>
        <dbReference type="Proteomes" id="UP000799118"/>
    </source>
</evidence>
<reference evidence="2" key="1">
    <citation type="journal article" date="2019" name="Environ. Microbiol.">
        <title>Fungal ecological strategies reflected in gene transcription - a case study of two litter decomposers.</title>
        <authorList>
            <person name="Barbi F."/>
            <person name="Kohler A."/>
            <person name="Barry K."/>
            <person name="Baskaran P."/>
            <person name="Daum C."/>
            <person name="Fauchery L."/>
            <person name="Ihrmark K."/>
            <person name="Kuo A."/>
            <person name="LaButti K."/>
            <person name="Lipzen A."/>
            <person name="Morin E."/>
            <person name="Grigoriev I.V."/>
            <person name="Henrissat B."/>
            <person name="Lindahl B."/>
            <person name="Martin F."/>
        </authorList>
    </citation>
    <scope>NUCLEOTIDE SEQUENCE</scope>
    <source>
        <strain evidence="2">JB14</strain>
    </source>
</reference>
<protein>
    <submittedName>
        <fullName evidence="2">Uncharacterized protein</fullName>
    </submittedName>
</protein>